<dbReference type="Proteomes" id="UP000232323">
    <property type="component" value="Unassembled WGS sequence"/>
</dbReference>
<dbReference type="SUPFAM" id="SSF51569">
    <property type="entry name" value="Aldolase"/>
    <property type="match status" value="1"/>
</dbReference>
<dbReference type="InterPro" id="IPR001585">
    <property type="entry name" value="TAL/FSA"/>
</dbReference>
<evidence type="ECO:0000313" key="2">
    <source>
        <dbReference type="EMBL" id="GAX82614.1"/>
    </source>
</evidence>
<organism evidence="2 3">
    <name type="scientific">Chlamydomonas eustigma</name>
    <dbReference type="NCBI Taxonomy" id="1157962"/>
    <lineage>
        <taxon>Eukaryota</taxon>
        <taxon>Viridiplantae</taxon>
        <taxon>Chlorophyta</taxon>
        <taxon>core chlorophytes</taxon>
        <taxon>Chlorophyceae</taxon>
        <taxon>CS clade</taxon>
        <taxon>Chlamydomonadales</taxon>
        <taxon>Chlamydomonadaceae</taxon>
        <taxon>Chlamydomonas</taxon>
    </lineage>
</organism>
<keyword evidence="1" id="KW-0704">Schiff base</keyword>
<dbReference type="GO" id="GO:0005975">
    <property type="term" value="P:carbohydrate metabolic process"/>
    <property type="evidence" value="ECO:0007669"/>
    <property type="project" value="InterPro"/>
</dbReference>
<comment type="caution">
    <text evidence="2">The sequence shown here is derived from an EMBL/GenBank/DDBJ whole genome shotgun (WGS) entry which is preliminary data.</text>
</comment>
<dbReference type="PANTHER" id="PTHR10683:SF40">
    <property type="entry name" value="FRUCTOSE-6-PHOSPHATE ALDOLASE 1-RELATED"/>
    <property type="match status" value="1"/>
</dbReference>
<protein>
    <recommendedName>
        <fullName evidence="4">Transaldolase</fullName>
    </recommendedName>
</protein>
<name>A0A250XHR3_9CHLO</name>
<dbReference type="EMBL" id="BEGY01000083">
    <property type="protein sequence ID" value="GAX82614.1"/>
    <property type="molecule type" value="Genomic_DNA"/>
</dbReference>
<dbReference type="PANTHER" id="PTHR10683">
    <property type="entry name" value="TRANSALDOLASE"/>
    <property type="match status" value="1"/>
</dbReference>
<accession>A0A250XHR3</accession>
<evidence type="ECO:0000313" key="3">
    <source>
        <dbReference type="Proteomes" id="UP000232323"/>
    </source>
</evidence>
<reference evidence="2 3" key="1">
    <citation type="submission" date="2017-08" db="EMBL/GenBank/DDBJ databases">
        <title>Acidophilic green algal genome provides insights into adaptation to an acidic environment.</title>
        <authorList>
            <person name="Hirooka S."/>
            <person name="Hirose Y."/>
            <person name="Kanesaki Y."/>
            <person name="Higuchi S."/>
            <person name="Fujiwara T."/>
            <person name="Onuma R."/>
            <person name="Era A."/>
            <person name="Ohbayashi R."/>
            <person name="Uzuka A."/>
            <person name="Nozaki H."/>
            <person name="Yoshikawa H."/>
            <person name="Miyagishima S.Y."/>
        </authorList>
    </citation>
    <scope>NUCLEOTIDE SEQUENCE [LARGE SCALE GENOMIC DNA]</scope>
    <source>
        <strain evidence="2 3">NIES-2499</strain>
    </source>
</reference>
<dbReference type="InterPro" id="IPR013785">
    <property type="entry name" value="Aldolase_TIM"/>
</dbReference>
<dbReference type="STRING" id="1157962.A0A250XHR3"/>
<dbReference type="OrthoDB" id="1711136at2759"/>
<gene>
    <name evidence="2" type="ORF">CEUSTIGMA_g10040.t1</name>
</gene>
<proteinExistence type="predicted"/>
<evidence type="ECO:0008006" key="4">
    <source>
        <dbReference type="Google" id="ProtNLM"/>
    </source>
</evidence>
<evidence type="ECO:0000256" key="1">
    <source>
        <dbReference type="ARBA" id="ARBA00023270"/>
    </source>
</evidence>
<dbReference type="Gene3D" id="3.20.20.70">
    <property type="entry name" value="Aldolase class I"/>
    <property type="match status" value="1"/>
</dbReference>
<dbReference type="AlphaFoldDB" id="A0A250XHR3"/>
<sequence length="258" mass="28254">MRLLRRPTRHGNVLVKSSVLDVRRKRGASAPTSQSNLRLFLSSANVQQFELWHNTGIFHGITTNPIILESDGVKCNVKALTSLAQDAFELGAQEMHLQVWGDTVQKLSSVAFDLAGINPRQIVIKLPCTLEGIQTATLMRDANIRITIAGINSAAQVVLAEAVGAEYASAYFGWMIDKLGSEQAGMESITQMHKITRSHNSSMRLMVSSIRDASDLAKLSEFGCDTFTISPAVAMKMFMAEGTLDYFAAFEDAARRNS</sequence>
<dbReference type="Pfam" id="PF00923">
    <property type="entry name" value="TAL_FSA"/>
    <property type="match status" value="1"/>
</dbReference>
<keyword evidence="3" id="KW-1185">Reference proteome</keyword>